<evidence type="ECO:0000256" key="2">
    <source>
        <dbReference type="ARBA" id="ARBA00022692"/>
    </source>
</evidence>
<feature type="transmembrane region" description="Helical" evidence="6">
    <location>
        <begin position="65"/>
        <end position="90"/>
    </location>
</feature>
<dbReference type="Gene3D" id="1.20.1070.10">
    <property type="entry name" value="Rhodopsin 7-helix transmembrane proteins"/>
    <property type="match status" value="1"/>
</dbReference>
<dbReference type="AlphaFoldDB" id="A0A507C5R4"/>
<protein>
    <recommendedName>
        <fullName evidence="9">G-protein coupled receptors family 2 profile 2 domain-containing protein</fullName>
    </recommendedName>
</protein>
<dbReference type="Pfam" id="PF05462">
    <property type="entry name" value="Dicty_CAR"/>
    <property type="match status" value="1"/>
</dbReference>
<evidence type="ECO:0000313" key="8">
    <source>
        <dbReference type="Proteomes" id="UP000319731"/>
    </source>
</evidence>
<evidence type="ECO:0000313" key="7">
    <source>
        <dbReference type="EMBL" id="TPX34841.1"/>
    </source>
</evidence>
<dbReference type="PANTHER" id="PTHR23112:SF0">
    <property type="entry name" value="TRANSMEMBRANE PROTEIN 116"/>
    <property type="match status" value="1"/>
</dbReference>
<evidence type="ECO:0000256" key="5">
    <source>
        <dbReference type="SAM" id="MobiDB-lite"/>
    </source>
</evidence>
<gene>
    <name evidence="7" type="ORF">SmJEL517_g02619</name>
</gene>
<evidence type="ECO:0000256" key="4">
    <source>
        <dbReference type="ARBA" id="ARBA00023136"/>
    </source>
</evidence>
<dbReference type="GO" id="GO:0004930">
    <property type="term" value="F:G protein-coupled receptor activity"/>
    <property type="evidence" value="ECO:0007669"/>
    <property type="project" value="TreeGrafter"/>
</dbReference>
<dbReference type="Proteomes" id="UP000319731">
    <property type="component" value="Unassembled WGS sequence"/>
</dbReference>
<proteinExistence type="predicted"/>
<accession>A0A507C5R4</accession>
<organism evidence="7 8">
    <name type="scientific">Synchytrium microbalum</name>
    <dbReference type="NCBI Taxonomy" id="1806994"/>
    <lineage>
        <taxon>Eukaryota</taxon>
        <taxon>Fungi</taxon>
        <taxon>Fungi incertae sedis</taxon>
        <taxon>Chytridiomycota</taxon>
        <taxon>Chytridiomycota incertae sedis</taxon>
        <taxon>Chytridiomycetes</taxon>
        <taxon>Synchytriales</taxon>
        <taxon>Synchytriaceae</taxon>
        <taxon>Synchytrium</taxon>
    </lineage>
</organism>
<comment type="subcellular location">
    <subcellularLocation>
        <location evidence="1">Membrane</location>
        <topology evidence="1">Multi-pass membrane protein</topology>
    </subcellularLocation>
</comment>
<dbReference type="PANTHER" id="PTHR23112">
    <property type="entry name" value="G PROTEIN-COUPLED RECEPTOR 157-RELATED"/>
    <property type="match status" value="1"/>
</dbReference>
<keyword evidence="4 6" id="KW-0472">Membrane</keyword>
<feature type="transmembrane region" description="Helical" evidence="6">
    <location>
        <begin position="24"/>
        <end position="45"/>
    </location>
</feature>
<dbReference type="STRING" id="1806994.A0A507C5R4"/>
<feature type="region of interest" description="Disordered" evidence="5">
    <location>
        <begin position="147"/>
        <end position="178"/>
    </location>
</feature>
<dbReference type="RefSeq" id="XP_031025479.1">
    <property type="nucleotide sequence ID" value="XM_031168547.1"/>
</dbReference>
<name>A0A507C5R4_9FUNG</name>
<dbReference type="GeneID" id="42003844"/>
<evidence type="ECO:0008006" key="9">
    <source>
        <dbReference type="Google" id="ProtNLM"/>
    </source>
</evidence>
<dbReference type="GO" id="GO:0007189">
    <property type="term" value="P:adenylate cyclase-activating G protein-coupled receptor signaling pathway"/>
    <property type="evidence" value="ECO:0007669"/>
    <property type="project" value="TreeGrafter"/>
</dbReference>
<comment type="caution">
    <text evidence="7">The sequence shown here is derived from an EMBL/GenBank/DDBJ whole genome shotgun (WGS) entry which is preliminary data.</text>
</comment>
<keyword evidence="8" id="KW-1185">Reference proteome</keyword>
<evidence type="ECO:0000256" key="6">
    <source>
        <dbReference type="SAM" id="Phobius"/>
    </source>
</evidence>
<reference evidence="7 8" key="1">
    <citation type="journal article" date="2019" name="Sci. Rep.">
        <title>Comparative genomics of chytrid fungi reveal insights into the obligate biotrophic and pathogenic lifestyle of Synchytrium endobioticum.</title>
        <authorList>
            <person name="van de Vossenberg B.T.L.H."/>
            <person name="Warris S."/>
            <person name="Nguyen H.D.T."/>
            <person name="van Gent-Pelzer M.P.E."/>
            <person name="Joly D.L."/>
            <person name="van de Geest H.C."/>
            <person name="Bonants P.J.M."/>
            <person name="Smith D.S."/>
            <person name="Levesque C.A."/>
            <person name="van der Lee T.A.J."/>
        </authorList>
    </citation>
    <scope>NUCLEOTIDE SEQUENCE [LARGE SCALE GENOMIC DNA]</scope>
    <source>
        <strain evidence="7 8">JEL517</strain>
    </source>
</reference>
<keyword evidence="3 6" id="KW-1133">Transmembrane helix</keyword>
<keyword evidence="2 6" id="KW-0812">Transmembrane</keyword>
<dbReference type="EMBL" id="QEAO01000011">
    <property type="protein sequence ID" value="TPX34841.1"/>
    <property type="molecule type" value="Genomic_DNA"/>
</dbReference>
<evidence type="ECO:0000256" key="3">
    <source>
        <dbReference type="ARBA" id="ARBA00022989"/>
    </source>
</evidence>
<feature type="transmembrane region" description="Helical" evidence="6">
    <location>
        <begin position="190"/>
        <end position="206"/>
    </location>
</feature>
<dbReference type="SUPFAM" id="SSF81321">
    <property type="entry name" value="Family A G protein-coupled receptor-like"/>
    <property type="match status" value="1"/>
</dbReference>
<evidence type="ECO:0000256" key="1">
    <source>
        <dbReference type="ARBA" id="ARBA00004141"/>
    </source>
</evidence>
<sequence length="282" mass="31467">MALNVLLVLAFNVRIDQLPKLDKYYGMVIFPSTIISAAVAAHAGVYGNSTLWCWIMPAYGDLRLLLFYGPLWIMFAFNLAVYLWIGWTLYKSQNSLRLSLAKPDVGINSYFTATVNGRNSVDSTMMGQGHTAINMPRRGSAIDRVRESSFSKTGSIRRPSVDTRSRRRSSVAEAQNNDSRDRIRRYTSKVALFIVGFFITFAPASLNRILNLLGISQYGFFLAQALTEPLSGLTTTIIYFNRVWTRKSQPGSFLKPPSKEKSVNARVTPPVILLATAECSEA</sequence>
<dbReference type="OrthoDB" id="2122879at2759"/>
<dbReference type="GO" id="GO:0005886">
    <property type="term" value="C:plasma membrane"/>
    <property type="evidence" value="ECO:0007669"/>
    <property type="project" value="TreeGrafter"/>
</dbReference>